<dbReference type="PANTHER" id="PTHR11360:SF130">
    <property type="entry name" value="MAJOR FACILITATOR SUPERFAMILY (MFS) PROFILE DOMAIN-CONTAINING PROTEIN-RELATED"/>
    <property type="match status" value="1"/>
</dbReference>
<feature type="transmembrane region" description="Helical" evidence="4">
    <location>
        <begin position="245"/>
        <end position="267"/>
    </location>
</feature>
<dbReference type="SUPFAM" id="SSF103473">
    <property type="entry name" value="MFS general substrate transporter"/>
    <property type="match status" value="1"/>
</dbReference>
<feature type="transmembrane region" description="Helical" evidence="4">
    <location>
        <begin position="214"/>
        <end position="233"/>
    </location>
</feature>
<sequence length="478" mass="51968">MCSRMVESSLEEGKTSENTTDQGRQHPYFHFSPPINHRSTISGKDWCSFASSSSTSSSVFSNTKAIEDPSDFPDGGHRAWTQVLVAILVHMLAWGYPATFGVYQLYYVDTLRLPSFQVSLIGSTQTFLALATCMFSGRLADAGYVRSAMFFGFVMVVLGTFITSLSVGDGHSNNDKYWLIFSAQGILTGFGLGMCFMPPLSVVNSYFSKKKRSFALGLSATGTGVGSIVFPAIIQQLIPEIGFAWAVRCQAFVALAISVVALALVRPRLKPRRGGPFVDWKAFKERPYALFVGGAALFFYAIFFAFFYINAYARNIVHFETTSSVHLLIIANGMSVLARPLVGCIADRYLGPINTFCIGTCVLSGMFFSWMGVHSRAAMYVFSAFLGLSAGAAQGIYNGAMSSLIKDPRRFGTRCGMINTVVAFTAFGGPPTAGAIIDHDSGKYKWAQVWAGSVMLGACLMFMAVRISISGWKLKAKV</sequence>
<feature type="transmembrane region" description="Helical" evidence="4">
    <location>
        <begin position="288"/>
        <end position="311"/>
    </location>
</feature>
<feature type="transmembrane region" description="Helical" evidence="4">
    <location>
        <begin position="79"/>
        <end position="96"/>
    </location>
</feature>
<gene>
    <name evidence="5" type="ORF">QBC32DRAFT_327749</name>
</gene>
<dbReference type="Pfam" id="PF07690">
    <property type="entry name" value="MFS_1"/>
    <property type="match status" value="1"/>
</dbReference>
<evidence type="ECO:0000256" key="4">
    <source>
        <dbReference type="SAM" id="Phobius"/>
    </source>
</evidence>
<keyword evidence="4" id="KW-1133">Transmembrane helix</keyword>
<keyword evidence="4" id="KW-0812">Transmembrane</keyword>
<reference evidence="5" key="1">
    <citation type="journal article" date="2023" name="Mol. Phylogenet. Evol.">
        <title>Genome-scale phylogeny and comparative genomics of the fungal order Sordariales.</title>
        <authorList>
            <person name="Hensen N."/>
            <person name="Bonometti L."/>
            <person name="Westerberg I."/>
            <person name="Brannstrom I.O."/>
            <person name="Guillou S."/>
            <person name="Cros-Aarteil S."/>
            <person name="Calhoun S."/>
            <person name="Haridas S."/>
            <person name="Kuo A."/>
            <person name="Mondo S."/>
            <person name="Pangilinan J."/>
            <person name="Riley R."/>
            <person name="LaButti K."/>
            <person name="Andreopoulos B."/>
            <person name="Lipzen A."/>
            <person name="Chen C."/>
            <person name="Yan M."/>
            <person name="Daum C."/>
            <person name="Ng V."/>
            <person name="Clum A."/>
            <person name="Steindorff A."/>
            <person name="Ohm R.A."/>
            <person name="Martin F."/>
            <person name="Silar P."/>
            <person name="Natvig D.O."/>
            <person name="Lalanne C."/>
            <person name="Gautier V."/>
            <person name="Ament-Velasquez S.L."/>
            <person name="Kruys A."/>
            <person name="Hutchinson M.I."/>
            <person name="Powell A.J."/>
            <person name="Barry K."/>
            <person name="Miller A.N."/>
            <person name="Grigoriev I.V."/>
            <person name="Debuchy R."/>
            <person name="Gladieux P."/>
            <person name="Hiltunen Thoren M."/>
            <person name="Johannesson H."/>
        </authorList>
    </citation>
    <scope>NUCLEOTIDE SEQUENCE</scope>
    <source>
        <strain evidence="5">CBS 626.80</strain>
    </source>
</reference>
<keyword evidence="4" id="KW-0472">Membrane</keyword>
<feature type="transmembrane region" description="Helical" evidence="4">
    <location>
        <begin position="377"/>
        <end position="397"/>
    </location>
</feature>
<keyword evidence="6" id="KW-1185">Reference proteome</keyword>
<feature type="transmembrane region" description="Helical" evidence="4">
    <location>
        <begin position="116"/>
        <end position="135"/>
    </location>
</feature>
<protein>
    <submittedName>
        <fullName evidence="5">Major facilitator superfamily domain-containing protein</fullName>
    </submittedName>
</protein>
<dbReference type="AlphaFoldDB" id="A0AAN6NP07"/>
<feature type="transmembrane region" description="Helical" evidence="4">
    <location>
        <begin position="349"/>
        <end position="371"/>
    </location>
</feature>
<dbReference type="GO" id="GO:0016020">
    <property type="term" value="C:membrane"/>
    <property type="evidence" value="ECO:0007669"/>
    <property type="project" value="UniProtKB-SubCell"/>
</dbReference>
<dbReference type="GO" id="GO:0022857">
    <property type="term" value="F:transmembrane transporter activity"/>
    <property type="evidence" value="ECO:0007669"/>
    <property type="project" value="InterPro"/>
</dbReference>
<dbReference type="EMBL" id="MU859260">
    <property type="protein sequence ID" value="KAK3948509.1"/>
    <property type="molecule type" value="Genomic_DNA"/>
</dbReference>
<evidence type="ECO:0000313" key="5">
    <source>
        <dbReference type="EMBL" id="KAK3948509.1"/>
    </source>
</evidence>
<proteinExistence type="inferred from homology"/>
<evidence type="ECO:0000313" key="6">
    <source>
        <dbReference type="Proteomes" id="UP001303222"/>
    </source>
</evidence>
<feature type="transmembrane region" description="Helical" evidence="4">
    <location>
        <begin position="449"/>
        <end position="469"/>
    </location>
</feature>
<dbReference type="PANTHER" id="PTHR11360">
    <property type="entry name" value="MONOCARBOXYLATE TRANSPORTER"/>
    <property type="match status" value="1"/>
</dbReference>
<feature type="transmembrane region" description="Helical" evidence="4">
    <location>
        <begin position="323"/>
        <end position="342"/>
    </location>
</feature>
<organism evidence="5 6">
    <name type="scientific">Pseudoneurospora amorphoporcata</name>
    <dbReference type="NCBI Taxonomy" id="241081"/>
    <lineage>
        <taxon>Eukaryota</taxon>
        <taxon>Fungi</taxon>
        <taxon>Dikarya</taxon>
        <taxon>Ascomycota</taxon>
        <taxon>Pezizomycotina</taxon>
        <taxon>Sordariomycetes</taxon>
        <taxon>Sordariomycetidae</taxon>
        <taxon>Sordariales</taxon>
        <taxon>Sordariaceae</taxon>
        <taxon>Pseudoneurospora</taxon>
    </lineage>
</organism>
<dbReference type="Proteomes" id="UP001303222">
    <property type="component" value="Unassembled WGS sequence"/>
</dbReference>
<reference evidence="5" key="2">
    <citation type="submission" date="2023-06" db="EMBL/GenBank/DDBJ databases">
        <authorList>
            <consortium name="Lawrence Berkeley National Laboratory"/>
            <person name="Mondo S.J."/>
            <person name="Hensen N."/>
            <person name="Bonometti L."/>
            <person name="Westerberg I."/>
            <person name="Brannstrom I.O."/>
            <person name="Guillou S."/>
            <person name="Cros-Aarteil S."/>
            <person name="Calhoun S."/>
            <person name="Haridas S."/>
            <person name="Kuo A."/>
            <person name="Pangilinan J."/>
            <person name="Riley R."/>
            <person name="Labutti K."/>
            <person name="Andreopoulos B."/>
            <person name="Lipzen A."/>
            <person name="Chen C."/>
            <person name="Yanf M."/>
            <person name="Daum C."/>
            <person name="Ng V."/>
            <person name="Clum A."/>
            <person name="Steindorff A."/>
            <person name="Ohm R."/>
            <person name="Martin F."/>
            <person name="Silar P."/>
            <person name="Natvig D."/>
            <person name="Lalanne C."/>
            <person name="Gautier V."/>
            <person name="Ament-Velasquez S.L."/>
            <person name="Kruys A."/>
            <person name="Hutchinson M.I."/>
            <person name="Powell A.J."/>
            <person name="Barry K."/>
            <person name="Miller A.N."/>
            <person name="Grigoriev I.V."/>
            <person name="Debuchy R."/>
            <person name="Gladieux P."/>
            <person name="Thoren M.H."/>
            <person name="Johannesson H."/>
        </authorList>
    </citation>
    <scope>NUCLEOTIDE SEQUENCE</scope>
    <source>
        <strain evidence="5">CBS 626.80</strain>
    </source>
</reference>
<dbReference type="InterPro" id="IPR036259">
    <property type="entry name" value="MFS_trans_sf"/>
</dbReference>
<comment type="subcellular location">
    <subcellularLocation>
        <location evidence="1">Membrane</location>
        <topology evidence="1">Multi-pass membrane protein</topology>
    </subcellularLocation>
</comment>
<feature type="region of interest" description="Disordered" evidence="3">
    <location>
        <begin position="1"/>
        <end position="27"/>
    </location>
</feature>
<feature type="transmembrane region" description="Helical" evidence="4">
    <location>
        <begin position="418"/>
        <end position="437"/>
    </location>
</feature>
<evidence type="ECO:0000256" key="3">
    <source>
        <dbReference type="SAM" id="MobiDB-lite"/>
    </source>
</evidence>
<comment type="similarity">
    <text evidence="2">Belongs to the major facilitator superfamily. Monocarboxylate porter (TC 2.A.1.13) family.</text>
</comment>
<evidence type="ECO:0000256" key="1">
    <source>
        <dbReference type="ARBA" id="ARBA00004141"/>
    </source>
</evidence>
<evidence type="ECO:0000256" key="2">
    <source>
        <dbReference type="ARBA" id="ARBA00006727"/>
    </source>
</evidence>
<accession>A0AAN6NP07</accession>
<feature type="transmembrane region" description="Helical" evidence="4">
    <location>
        <begin position="177"/>
        <end position="202"/>
    </location>
</feature>
<dbReference type="InterPro" id="IPR050327">
    <property type="entry name" value="Proton-linked_MCT"/>
</dbReference>
<comment type="caution">
    <text evidence="5">The sequence shown here is derived from an EMBL/GenBank/DDBJ whole genome shotgun (WGS) entry which is preliminary data.</text>
</comment>
<feature type="transmembrane region" description="Helical" evidence="4">
    <location>
        <begin position="147"/>
        <end position="165"/>
    </location>
</feature>
<dbReference type="InterPro" id="IPR011701">
    <property type="entry name" value="MFS"/>
</dbReference>
<dbReference type="Gene3D" id="1.20.1250.20">
    <property type="entry name" value="MFS general substrate transporter like domains"/>
    <property type="match status" value="1"/>
</dbReference>
<name>A0AAN6NP07_9PEZI</name>